<dbReference type="RefSeq" id="WP_345464167.1">
    <property type="nucleotide sequence ID" value="NZ_BAABRP010000005.1"/>
</dbReference>
<dbReference type="Gene3D" id="3.40.50.150">
    <property type="entry name" value="Vaccinia Virus protein VP39"/>
    <property type="match status" value="1"/>
</dbReference>
<dbReference type="InterPro" id="IPR029063">
    <property type="entry name" value="SAM-dependent_MTases_sf"/>
</dbReference>
<keyword evidence="4" id="KW-0680">Restriction system</keyword>
<dbReference type="PRINTS" id="PR00105">
    <property type="entry name" value="C5METTRFRASE"/>
</dbReference>
<evidence type="ECO:0000313" key="9">
    <source>
        <dbReference type="Proteomes" id="UP001401887"/>
    </source>
</evidence>
<evidence type="ECO:0000313" key="8">
    <source>
        <dbReference type="EMBL" id="GAA5513093.1"/>
    </source>
</evidence>
<sequence>MMHTPPQGLFRNENGDRPVVAVDLFCGVGGLTYGLRHEGVRVVAGYDLEGSCKYAFERNNRGATFHEKDVTELTAEEILSHYPPGAVKVLVGCAPCQPYSSAAAKTKIGKEQAELEKEWEPLRAFLRLILAVEPDVVSMENVVRLATKGKFPVYAEFKARLKDAGYDVREYKVFGPDYGIPQARRRLVLFASKGGKVVLPKKKFSKEKYPTAAEALEGLSTLENGHADPLDPLHKSYKLGEKNLARAKASRIKGTWATWPEDLKLACHKKETGASYGSVYGRIDPDAPSPTMTTQFYNIGTGRFVHPTQDRGLSLREGALLQTFPRGYEFVEPGDEVKFKRQGRQIGNAVPPVLGQVIGRSIMAHLARAELDAPLATLGEVAAEQPQPSAADD</sequence>
<evidence type="ECO:0000256" key="3">
    <source>
        <dbReference type="ARBA" id="ARBA00022691"/>
    </source>
</evidence>
<proteinExistence type="inferred from homology"/>
<evidence type="ECO:0000256" key="1">
    <source>
        <dbReference type="ARBA" id="ARBA00022603"/>
    </source>
</evidence>
<feature type="active site" evidence="5">
    <location>
        <position position="96"/>
    </location>
</feature>
<dbReference type="Proteomes" id="UP001401887">
    <property type="component" value="Unassembled WGS sequence"/>
</dbReference>
<dbReference type="PROSITE" id="PS51679">
    <property type="entry name" value="SAM_MT_C5"/>
    <property type="match status" value="1"/>
</dbReference>
<dbReference type="PANTHER" id="PTHR10629">
    <property type="entry name" value="CYTOSINE-SPECIFIC METHYLTRANSFERASE"/>
    <property type="match status" value="1"/>
</dbReference>
<dbReference type="InterPro" id="IPR018117">
    <property type="entry name" value="C5_DNA_meth_AS"/>
</dbReference>
<reference evidence="8 9" key="1">
    <citation type="submission" date="2024-02" db="EMBL/GenBank/DDBJ databases">
        <title>Deinococcus carri NBRC 110142.</title>
        <authorList>
            <person name="Ichikawa N."/>
            <person name="Katano-Makiyama Y."/>
            <person name="Hidaka K."/>
        </authorList>
    </citation>
    <scope>NUCLEOTIDE SEQUENCE [LARGE SCALE GENOMIC DNA]</scope>
    <source>
        <strain evidence="8 9">NBRC 110142</strain>
    </source>
</reference>
<dbReference type="EC" id="2.1.1.37" evidence="7"/>
<dbReference type="PROSITE" id="PS00094">
    <property type="entry name" value="C5_MTASE_1"/>
    <property type="match status" value="1"/>
</dbReference>
<dbReference type="InterPro" id="IPR050390">
    <property type="entry name" value="C5-Methyltransferase"/>
</dbReference>
<protein>
    <recommendedName>
        <fullName evidence="7">Cytosine-specific methyltransferase</fullName>
        <ecNumber evidence="7">2.1.1.37</ecNumber>
    </recommendedName>
</protein>
<keyword evidence="9" id="KW-1185">Reference proteome</keyword>
<comment type="catalytic activity">
    <reaction evidence="7">
        <text>a 2'-deoxycytidine in DNA + S-adenosyl-L-methionine = a 5-methyl-2'-deoxycytidine in DNA + S-adenosyl-L-homocysteine + H(+)</text>
        <dbReference type="Rhea" id="RHEA:13681"/>
        <dbReference type="Rhea" id="RHEA-COMP:11369"/>
        <dbReference type="Rhea" id="RHEA-COMP:11370"/>
        <dbReference type="ChEBI" id="CHEBI:15378"/>
        <dbReference type="ChEBI" id="CHEBI:57856"/>
        <dbReference type="ChEBI" id="CHEBI:59789"/>
        <dbReference type="ChEBI" id="CHEBI:85452"/>
        <dbReference type="ChEBI" id="CHEBI:85454"/>
        <dbReference type="EC" id="2.1.1.37"/>
    </reaction>
</comment>
<dbReference type="Gene3D" id="3.90.120.10">
    <property type="entry name" value="DNA Methylase, subunit A, domain 2"/>
    <property type="match status" value="1"/>
</dbReference>
<evidence type="ECO:0000256" key="2">
    <source>
        <dbReference type="ARBA" id="ARBA00022679"/>
    </source>
</evidence>
<keyword evidence="3 5" id="KW-0949">S-adenosyl-L-methionine</keyword>
<keyword evidence="1 5" id="KW-0489">Methyltransferase</keyword>
<dbReference type="GO" id="GO:0008168">
    <property type="term" value="F:methyltransferase activity"/>
    <property type="evidence" value="ECO:0007669"/>
    <property type="project" value="UniProtKB-KW"/>
</dbReference>
<dbReference type="GO" id="GO:0032259">
    <property type="term" value="P:methylation"/>
    <property type="evidence" value="ECO:0007669"/>
    <property type="project" value="UniProtKB-KW"/>
</dbReference>
<organism evidence="8 9">
    <name type="scientific">Deinococcus carri</name>
    <dbReference type="NCBI Taxonomy" id="1211323"/>
    <lineage>
        <taxon>Bacteria</taxon>
        <taxon>Thermotogati</taxon>
        <taxon>Deinococcota</taxon>
        <taxon>Deinococci</taxon>
        <taxon>Deinococcales</taxon>
        <taxon>Deinococcaceae</taxon>
        <taxon>Deinococcus</taxon>
    </lineage>
</organism>
<name>A0ABP9W984_9DEIO</name>
<keyword evidence="2 5" id="KW-0808">Transferase</keyword>
<dbReference type="PROSITE" id="PS00095">
    <property type="entry name" value="C5_MTASE_2"/>
    <property type="match status" value="1"/>
</dbReference>
<evidence type="ECO:0000256" key="5">
    <source>
        <dbReference type="PROSITE-ProRule" id="PRU01016"/>
    </source>
</evidence>
<gene>
    <name evidence="8" type="primary">ydiO_1</name>
    <name evidence="8" type="ORF">Dcar01_01819</name>
</gene>
<dbReference type="SUPFAM" id="SSF53335">
    <property type="entry name" value="S-adenosyl-L-methionine-dependent methyltransferases"/>
    <property type="match status" value="1"/>
</dbReference>
<dbReference type="EMBL" id="BAABRP010000005">
    <property type="protein sequence ID" value="GAA5513093.1"/>
    <property type="molecule type" value="Genomic_DNA"/>
</dbReference>
<dbReference type="InterPro" id="IPR031303">
    <property type="entry name" value="C5_meth_CS"/>
</dbReference>
<dbReference type="Pfam" id="PF00145">
    <property type="entry name" value="DNA_methylase"/>
    <property type="match status" value="1"/>
</dbReference>
<evidence type="ECO:0000256" key="7">
    <source>
        <dbReference type="RuleBase" id="RU000417"/>
    </source>
</evidence>
<comment type="caution">
    <text evidence="8">The sequence shown here is derived from an EMBL/GenBank/DDBJ whole genome shotgun (WGS) entry which is preliminary data.</text>
</comment>
<comment type="similarity">
    <text evidence="5 6">Belongs to the class I-like SAM-binding methyltransferase superfamily. C5-methyltransferase family.</text>
</comment>
<dbReference type="InterPro" id="IPR001525">
    <property type="entry name" value="C5_MeTfrase"/>
</dbReference>
<dbReference type="PANTHER" id="PTHR10629:SF52">
    <property type="entry name" value="DNA (CYTOSINE-5)-METHYLTRANSFERASE 1"/>
    <property type="match status" value="1"/>
</dbReference>
<evidence type="ECO:0000256" key="6">
    <source>
        <dbReference type="RuleBase" id="RU000416"/>
    </source>
</evidence>
<evidence type="ECO:0000256" key="4">
    <source>
        <dbReference type="ARBA" id="ARBA00022747"/>
    </source>
</evidence>
<dbReference type="NCBIfam" id="TIGR00675">
    <property type="entry name" value="dcm"/>
    <property type="match status" value="1"/>
</dbReference>
<accession>A0ABP9W984</accession>